<keyword evidence="6" id="KW-0448">Lipopolysaccharide biosynthesis</keyword>
<keyword evidence="8 10" id="KW-0472">Membrane</keyword>
<keyword evidence="12" id="KW-1185">Reference proteome</keyword>
<gene>
    <name evidence="11" type="primary">htrB</name>
    <name evidence="11" type="ORF">MBHS_02337</name>
</gene>
<evidence type="ECO:0000256" key="4">
    <source>
        <dbReference type="ARBA" id="ARBA00022679"/>
    </source>
</evidence>
<keyword evidence="2" id="KW-1003">Cell membrane</keyword>
<evidence type="ECO:0000313" key="11">
    <source>
        <dbReference type="EMBL" id="SEH06475.1"/>
    </source>
</evidence>
<keyword evidence="5 10" id="KW-0812">Transmembrane</keyword>
<evidence type="ECO:0000256" key="5">
    <source>
        <dbReference type="ARBA" id="ARBA00022692"/>
    </source>
</evidence>
<evidence type="ECO:0000256" key="7">
    <source>
        <dbReference type="ARBA" id="ARBA00022989"/>
    </source>
</evidence>
<proteinExistence type="predicted"/>
<name>A0A1H6FBU9_9GAMM</name>
<dbReference type="Proteomes" id="UP000236724">
    <property type="component" value="Unassembled WGS sequence"/>
</dbReference>
<evidence type="ECO:0000256" key="9">
    <source>
        <dbReference type="ARBA" id="ARBA00023315"/>
    </source>
</evidence>
<evidence type="ECO:0000256" key="2">
    <source>
        <dbReference type="ARBA" id="ARBA00022475"/>
    </source>
</evidence>
<dbReference type="EMBL" id="FMSV02000493">
    <property type="protein sequence ID" value="SEH06475.1"/>
    <property type="molecule type" value="Genomic_DNA"/>
</dbReference>
<dbReference type="GO" id="GO:0005886">
    <property type="term" value="C:plasma membrane"/>
    <property type="evidence" value="ECO:0007669"/>
    <property type="project" value="UniProtKB-SubCell"/>
</dbReference>
<dbReference type="PANTHER" id="PTHR30606">
    <property type="entry name" value="LIPID A BIOSYNTHESIS LAUROYL ACYLTRANSFERASE"/>
    <property type="match status" value="1"/>
</dbReference>
<dbReference type="GO" id="GO:0009245">
    <property type="term" value="P:lipid A biosynthetic process"/>
    <property type="evidence" value="ECO:0007669"/>
    <property type="project" value="InterPro"/>
</dbReference>
<dbReference type="EC" id="2.3.1.-" evidence="11"/>
<keyword evidence="3" id="KW-0997">Cell inner membrane</keyword>
<keyword evidence="9 11" id="KW-0012">Acyltransferase</keyword>
<evidence type="ECO:0000256" key="8">
    <source>
        <dbReference type="ARBA" id="ARBA00023136"/>
    </source>
</evidence>
<evidence type="ECO:0000313" key="12">
    <source>
        <dbReference type="Proteomes" id="UP000236724"/>
    </source>
</evidence>
<dbReference type="Pfam" id="PF03279">
    <property type="entry name" value="Lip_A_acyltrans"/>
    <property type="match status" value="1"/>
</dbReference>
<dbReference type="InterPro" id="IPR011920">
    <property type="entry name" value="Lipid_A_LpxL_LpxP"/>
</dbReference>
<feature type="transmembrane region" description="Helical" evidence="10">
    <location>
        <begin position="12"/>
        <end position="32"/>
    </location>
</feature>
<protein>
    <submittedName>
        <fullName evidence="11">Lipid A biosynthesis lauroyl acyltransferase</fullName>
        <ecNumber evidence="11">2.3.1.-</ecNumber>
    </submittedName>
</protein>
<evidence type="ECO:0000256" key="6">
    <source>
        <dbReference type="ARBA" id="ARBA00022985"/>
    </source>
</evidence>
<organism evidence="11 12">
    <name type="scientific">Candidatus Venteria ishoeyi</name>
    <dbReference type="NCBI Taxonomy" id="1899563"/>
    <lineage>
        <taxon>Bacteria</taxon>
        <taxon>Pseudomonadati</taxon>
        <taxon>Pseudomonadota</taxon>
        <taxon>Gammaproteobacteria</taxon>
        <taxon>Thiotrichales</taxon>
        <taxon>Thiotrichaceae</taxon>
        <taxon>Venteria</taxon>
    </lineage>
</organism>
<dbReference type="GO" id="GO:0016746">
    <property type="term" value="F:acyltransferase activity"/>
    <property type="evidence" value="ECO:0007669"/>
    <property type="project" value="UniProtKB-KW"/>
</dbReference>
<dbReference type="AlphaFoldDB" id="A0A1H6FBU9"/>
<reference evidence="11 12" key="1">
    <citation type="submission" date="2016-10" db="EMBL/GenBank/DDBJ databases">
        <authorList>
            <person name="de Groot N.N."/>
        </authorList>
    </citation>
    <scope>NUCLEOTIDE SEQUENCE [LARGE SCALE GENOMIC DNA]</scope>
    <source>
        <strain evidence="11">MBHS1</strain>
    </source>
</reference>
<evidence type="ECO:0000256" key="1">
    <source>
        <dbReference type="ARBA" id="ARBA00004533"/>
    </source>
</evidence>
<sequence length="298" mass="34088">MTVPRNLRHPRYWLLWAAIALLRLLTLLPYAWQMAVGTGLGQLFRRLSKRRVHIARRNLQLCFPEMPDNERETLLQAHFSALGQGLMEVGIAWWASPQWLARHVDTTGLEYVQQAQQAGKPVILLSAHFTPVELSLLVDIPGAGLTFRPHENPLLDYVITQSRQRRGKHTVSRNNIREMLRVLKQSGVLWIAPDQSYAGSNSTFAPFFGVPAATTTLLSLLVKRTGAVVVPFFVQKRESGQYHLWLSSPLEDFAQADETRATTMINQAIESGVKRAPEQYYWVHRRFKHRPSEEENVY</sequence>
<evidence type="ECO:0000256" key="3">
    <source>
        <dbReference type="ARBA" id="ARBA00022519"/>
    </source>
</evidence>
<comment type="subcellular location">
    <subcellularLocation>
        <location evidence="1">Cell inner membrane</location>
    </subcellularLocation>
</comment>
<dbReference type="InterPro" id="IPR004960">
    <property type="entry name" value="LipA_acyltrans"/>
</dbReference>
<dbReference type="NCBIfam" id="TIGR02207">
    <property type="entry name" value="lipid_A_htrB"/>
    <property type="match status" value="1"/>
</dbReference>
<dbReference type="PANTHER" id="PTHR30606:SF9">
    <property type="entry name" value="LIPID A BIOSYNTHESIS LAUROYLTRANSFERASE"/>
    <property type="match status" value="1"/>
</dbReference>
<evidence type="ECO:0000256" key="10">
    <source>
        <dbReference type="SAM" id="Phobius"/>
    </source>
</evidence>
<dbReference type="RefSeq" id="WP_103920253.1">
    <property type="nucleotide sequence ID" value="NZ_FMSV02000493.1"/>
</dbReference>
<keyword evidence="7 10" id="KW-1133">Transmembrane helix</keyword>
<dbReference type="CDD" id="cd07984">
    <property type="entry name" value="LPLAT_LABLAT-like"/>
    <property type="match status" value="1"/>
</dbReference>
<accession>A0A1H6FBU9</accession>
<dbReference type="GO" id="GO:0009103">
    <property type="term" value="P:lipopolysaccharide biosynthetic process"/>
    <property type="evidence" value="ECO:0007669"/>
    <property type="project" value="UniProtKB-KW"/>
</dbReference>
<keyword evidence="4 11" id="KW-0808">Transferase</keyword>
<dbReference type="OrthoDB" id="9803456at2"/>
<dbReference type="PIRSF" id="PIRSF026649">
    <property type="entry name" value="MsbB"/>
    <property type="match status" value="1"/>
</dbReference>